<proteinExistence type="predicted"/>
<reference evidence="3 4" key="1">
    <citation type="journal article" date="2016" name="Nat. Commun.">
        <title>Thousands of microbial genomes shed light on interconnected biogeochemical processes in an aquifer system.</title>
        <authorList>
            <person name="Anantharaman K."/>
            <person name="Brown C.T."/>
            <person name="Hug L.A."/>
            <person name="Sharon I."/>
            <person name="Castelle C.J."/>
            <person name="Probst A.J."/>
            <person name="Thomas B.C."/>
            <person name="Singh A."/>
            <person name="Wilkins M.J."/>
            <person name="Karaoz U."/>
            <person name="Brodie E.L."/>
            <person name="Williams K.H."/>
            <person name="Hubbard S.S."/>
            <person name="Banfield J.F."/>
        </authorList>
    </citation>
    <scope>NUCLEOTIDE SEQUENCE [LARGE SCALE GENOMIC DNA]</scope>
</reference>
<sequence length="400" mass="41737">MKLLKTNLPLPLLVIVLMAGLLLVGVNQTNATTATSTGDTTVALDVGNMTIVDGSVVNSIITTATTITIEIISGQTFTLRSSDRKLLTNDGGFVYECFSDKSELIITPSTTKTVIITPSANACGVSGGSGGGGGGGTTTTTTTTATTPTPTPTPTVSPVVSATPTLAPSTSSGQATPASRGFVSLSAVSLKDGDVISAAGSDDPDVYIVNPHGYKRLFLNPAIFGFYGHLGGFASVKGATSATRDVFVTSGLFRNCETEDVKVYGVETTGEDTGMLHWVNTTGEQAVADDPDFFKKVFCINTNEFNWYPQGADYISVNQIPDYARGSLSVSSSVPTSNQYKVVSTVGYLNVRASATTASSVLGQLAADDVVTSLDQDGVWHKITFEGQDAWVHGNYLEKM</sequence>
<feature type="compositionally biased region" description="Low complexity" evidence="1">
    <location>
        <begin position="138"/>
        <end position="148"/>
    </location>
</feature>
<comment type="caution">
    <text evidence="3">The sequence shown here is derived from an EMBL/GenBank/DDBJ whole genome shotgun (WGS) entry which is preliminary data.</text>
</comment>
<dbReference type="Proteomes" id="UP000176581">
    <property type="component" value="Unassembled WGS sequence"/>
</dbReference>
<feature type="region of interest" description="Disordered" evidence="1">
    <location>
        <begin position="126"/>
        <end position="178"/>
    </location>
</feature>
<accession>A0A1F8FKB6</accession>
<dbReference type="Pfam" id="PF08239">
    <property type="entry name" value="SH3_3"/>
    <property type="match status" value="1"/>
</dbReference>
<feature type="domain" description="SH3b" evidence="2">
    <location>
        <begin position="338"/>
        <end position="400"/>
    </location>
</feature>
<feature type="compositionally biased region" description="Gly residues" evidence="1">
    <location>
        <begin position="126"/>
        <end position="137"/>
    </location>
</feature>
<organism evidence="3 4">
    <name type="scientific">Candidatus Yanofskybacteria bacterium RIFCSPHIGHO2_02_FULL_43_22</name>
    <dbReference type="NCBI Taxonomy" id="1802681"/>
    <lineage>
        <taxon>Bacteria</taxon>
        <taxon>Candidatus Yanofskyibacteriota</taxon>
    </lineage>
</organism>
<feature type="compositionally biased region" description="Low complexity" evidence="1">
    <location>
        <begin position="156"/>
        <end position="172"/>
    </location>
</feature>
<evidence type="ECO:0000256" key="1">
    <source>
        <dbReference type="SAM" id="MobiDB-lite"/>
    </source>
</evidence>
<dbReference type="SMART" id="SM00287">
    <property type="entry name" value="SH3b"/>
    <property type="match status" value="1"/>
</dbReference>
<gene>
    <name evidence="3" type="ORF">A3J47_04240</name>
</gene>
<evidence type="ECO:0000313" key="3">
    <source>
        <dbReference type="EMBL" id="OGN13617.1"/>
    </source>
</evidence>
<dbReference type="Gene3D" id="2.30.30.40">
    <property type="entry name" value="SH3 Domains"/>
    <property type="match status" value="1"/>
</dbReference>
<dbReference type="EMBL" id="MGJV01000039">
    <property type="protein sequence ID" value="OGN13617.1"/>
    <property type="molecule type" value="Genomic_DNA"/>
</dbReference>
<dbReference type="InterPro" id="IPR003646">
    <property type="entry name" value="SH3-like_bac-type"/>
</dbReference>
<evidence type="ECO:0000313" key="4">
    <source>
        <dbReference type="Proteomes" id="UP000176581"/>
    </source>
</evidence>
<dbReference type="PROSITE" id="PS51781">
    <property type="entry name" value="SH3B"/>
    <property type="match status" value="1"/>
</dbReference>
<protein>
    <recommendedName>
        <fullName evidence="2">SH3b domain-containing protein</fullName>
    </recommendedName>
</protein>
<evidence type="ECO:0000259" key="2">
    <source>
        <dbReference type="PROSITE" id="PS51781"/>
    </source>
</evidence>
<name>A0A1F8FKB6_9BACT</name>
<dbReference type="AlphaFoldDB" id="A0A1F8FKB6"/>